<dbReference type="Gene3D" id="1.10.630.10">
    <property type="entry name" value="Cytochrome P450"/>
    <property type="match status" value="1"/>
</dbReference>
<dbReference type="GO" id="GO:0016705">
    <property type="term" value="F:oxidoreductase activity, acting on paired donors, with incorporation or reduction of molecular oxygen"/>
    <property type="evidence" value="ECO:0007669"/>
    <property type="project" value="InterPro"/>
</dbReference>
<dbReference type="InterPro" id="IPR050121">
    <property type="entry name" value="Cytochrome_P450_monoxygenase"/>
</dbReference>
<dbReference type="GO" id="GO:0020037">
    <property type="term" value="F:heme binding"/>
    <property type="evidence" value="ECO:0007669"/>
    <property type="project" value="InterPro"/>
</dbReference>
<dbReference type="EMBL" id="NLAX01001139">
    <property type="protein sequence ID" value="PKS05762.1"/>
    <property type="molecule type" value="Genomic_DNA"/>
</dbReference>
<comment type="caution">
    <text evidence="9">The sequence shown here is derived from an EMBL/GenBank/DDBJ whole genome shotgun (WGS) entry which is preliminary data.</text>
</comment>
<dbReference type="InterPro" id="IPR036396">
    <property type="entry name" value="Cyt_P450_sf"/>
</dbReference>
<dbReference type="CDD" id="cd11070">
    <property type="entry name" value="CYP56-like"/>
    <property type="match status" value="1"/>
</dbReference>
<evidence type="ECO:0000256" key="4">
    <source>
        <dbReference type="ARBA" id="ARBA00022723"/>
    </source>
</evidence>
<feature type="compositionally biased region" description="Acidic residues" evidence="8">
    <location>
        <begin position="538"/>
        <end position="549"/>
    </location>
</feature>
<dbReference type="InterPro" id="IPR001128">
    <property type="entry name" value="Cyt_P450"/>
</dbReference>
<keyword evidence="4 6" id="KW-0479">Metal-binding</keyword>
<evidence type="ECO:0000256" key="7">
    <source>
        <dbReference type="RuleBase" id="RU000461"/>
    </source>
</evidence>
<feature type="binding site" description="axial binding residue" evidence="6">
    <location>
        <position position="579"/>
    </location>
    <ligand>
        <name>heme</name>
        <dbReference type="ChEBI" id="CHEBI:30413"/>
    </ligand>
    <ligandPart>
        <name>Fe</name>
        <dbReference type="ChEBI" id="CHEBI:18248"/>
    </ligandPart>
</feature>
<keyword evidence="10" id="KW-1185">Reference proteome</keyword>
<dbReference type="Proteomes" id="UP000233524">
    <property type="component" value="Unassembled WGS sequence"/>
</dbReference>
<dbReference type="InParanoid" id="A0A2N3N028"/>
<dbReference type="PRINTS" id="PR00385">
    <property type="entry name" value="P450"/>
</dbReference>
<dbReference type="PANTHER" id="PTHR24305">
    <property type="entry name" value="CYTOCHROME P450"/>
    <property type="match status" value="1"/>
</dbReference>
<evidence type="ECO:0000256" key="8">
    <source>
        <dbReference type="SAM" id="MobiDB-lite"/>
    </source>
</evidence>
<dbReference type="InterPro" id="IPR017972">
    <property type="entry name" value="Cyt_P450_CS"/>
</dbReference>
<organism evidence="9 10">
    <name type="scientific">Lomentospora prolificans</name>
    <dbReference type="NCBI Taxonomy" id="41688"/>
    <lineage>
        <taxon>Eukaryota</taxon>
        <taxon>Fungi</taxon>
        <taxon>Dikarya</taxon>
        <taxon>Ascomycota</taxon>
        <taxon>Pezizomycotina</taxon>
        <taxon>Sordariomycetes</taxon>
        <taxon>Hypocreomycetidae</taxon>
        <taxon>Microascales</taxon>
        <taxon>Microascaceae</taxon>
        <taxon>Lomentospora</taxon>
    </lineage>
</organism>
<dbReference type="GO" id="GO:0005506">
    <property type="term" value="F:iron ion binding"/>
    <property type="evidence" value="ECO:0007669"/>
    <property type="project" value="InterPro"/>
</dbReference>
<dbReference type="InterPro" id="IPR002401">
    <property type="entry name" value="Cyt_P450_E_grp-I"/>
</dbReference>
<keyword evidence="7" id="KW-0560">Oxidoreductase</keyword>
<dbReference type="Pfam" id="PF00067">
    <property type="entry name" value="p450"/>
    <property type="match status" value="2"/>
</dbReference>
<comment type="cofactor">
    <cofactor evidence="1 6">
        <name>heme</name>
        <dbReference type="ChEBI" id="CHEBI:30413"/>
    </cofactor>
</comment>
<keyword evidence="7" id="KW-0503">Monooxygenase</keyword>
<dbReference type="PRINTS" id="PR00463">
    <property type="entry name" value="EP450I"/>
</dbReference>
<dbReference type="AlphaFoldDB" id="A0A2N3N028"/>
<evidence type="ECO:0008006" key="11">
    <source>
        <dbReference type="Google" id="ProtNLM"/>
    </source>
</evidence>
<dbReference type="STRING" id="41688.A0A2N3N028"/>
<sequence length="673" mass="74379">MAIAIWPTVATVGGVAVAYATCSALLGLTRNIKAAKKSGLPYIISPVSPFWLPAQLTQKIWMPIVRTCLPKSLWENWITFLLPDWSYIYNHQIFSRHGPAFLVVSPHSAILLTDNAEIIRQVTQRREHFPKLVETYEILKQFGDNTLTTEGALWRVHRRATAASFNERNAALVFAVAIEQTEGMLEKWMADQEGGPPVGTIDHDTMRLALNIIGYVGFGLRLLWPGQRLPEGSEGRLEKYTSLVPVGGHTMSFIDTIATVLERILWLLVLPEWLLRFLPFKKTRDAAEAYTNYIKYMDELLEEKLEQMRKGDVEKEPGMDIMGQLVCSTYGDATSANGKLNGATNGFANRTGGRSTVETGKLTKSDIIGNAFIMLVAGHETTANALHFTLLELAANPSAQRALQRDVDALLGDRDPRTWSYEGSVGPLLANMVGACMNETLRKMPSVVEVPKKVVGCDQVVTLDGENVVLPKDTAISLVAVSAHRNPRYWPTKRSKISGSATDLDDYVPERWFRKRAGPEDGESSSGSGAAASSTREADDDGAATDEDFGGYTGPDTSAQLFRPERGAYIPFSDGARSCLGRRIAQVEIVAALAVLFQRYSLELDVVDFVARGGSVEDMGRAEKERVYGMAQERCRRRMGEATSVLTLKMHGGEDVPVRLVRRGEERFVSWME</sequence>
<gene>
    <name evidence="9" type="ORF">jhhlp_007591</name>
</gene>
<evidence type="ECO:0000256" key="6">
    <source>
        <dbReference type="PIRSR" id="PIRSR602401-1"/>
    </source>
</evidence>
<feature type="region of interest" description="Disordered" evidence="8">
    <location>
        <begin position="516"/>
        <end position="557"/>
    </location>
</feature>
<keyword evidence="3 6" id="KW-0349">Heme</keyword>
<evidence type="ECO:0000313" key="9">
    <source>
        <dbReference type="EMBL" id="PKS05762.1"/>
    </source>
</evidence>
<evidence type="ECO:0000256" key="3">
    <source>
        <dbReference type="ARBA" id="ARBA00022617"/>
    </source>
</evidence>
<feature type="compositionally biased region" description="Low complexity" evidence="8">
    <location>
        <begin position="524"/>
        <end position="534"/>
    </location>
</feature>
<dbReference type="GO" id="GO:0004497">
    <property type="term" value="F:monooxygenase activity"/>
    <property type="evidence" value="ECO:0007669"/>
    <property type="project" value="UniProtKB-KW"/>
</dbReference>
<dbReference type="VEuPathDB" id="FungiDB:jhhlp_007591"/>
<dbReference type="PANTHER" id="PTHR24305:SF166">
    <property type="entry name" value="CYTOCHROME P450 12A4, MITOCHONDRIAL-RELATED"/>
    <property type="match status" value="1"/>
</dbReference>
<dbReference type="OrthoDB" id="1470350at2759"/>
<evidence type="ECO:0000256" key="5">
    <source>
        <dbReference type="ARBA" id="ARBA00023004"/>
    </source>
</evidence>
<reference evidence="9 10" key="1">
    <citation type="journal article" date="2017" name="G3 (Bethesda)">
        <title>First Draft Genome Sequence of the Pathogenic Fungus Lomentospora prolificans (Formerly Scedosporium prolificans).</title>
        <authorList>
            <person name="Luo R."/>
            <person name="Zimin A."/>
            <person name="Workman R."/>
            <person name="Fan Y."/>
            <person name="Pertea G."/>
            <person name="Grossman N."/>
            <person name="Wear M.P."/>
            <person name="Jia B."/>
            <person name="Miller H."/>
            <person name="Casadevall A."/>
            <person name="Timp W."/>
            <person name="Zhang S.X."/>
            <person name="Salzberg S.L."/>
        </authorList>
    </citation>
    <scope>NUCLEOTIDE SEQUENCE [LARGE SCALE GENOMIC DNA]</scope>
    <source>
        <strain evidence="9 10">JHH-5317</strain>
    </source>
</reference>
<comment type="similarity">
    <text evidence="2 7">Belongs to the cytochrome P450 family.</text>
</comment>
<evidence type="ECO:0000256" key="1">
    <source>
        <dbReference type="ARBA" id="ARBA00001971"/>
    </source>
</evidence>
<dbReference type="SUPFAM" id="SSF48264">
    <property type="entry name" value="Cytochrome P450"/>
    <property type="match status" value="1"/>
</dbReference>
<proteinExistence type="inferred from homology"/>
<keyword evidence="5 6" id="KW-0408">Iron</keyword>
<dbReference type="PROSITE" id="PS00086">
    <property type="entry name" value="CYTOCHROME_P450"/>
    <property type="match status" value="1"/>
</dbReference>
<evidence type="ECO:0000256" key="2">
    <source>
        <dbReference type="ARBA" id="ARBA00010617"/>
    </source>
</evidence>
<accession>A0A2N3N028</accession>
<evidence type="ECO:0000313" key="10">
    <source>
        <dbReference type="Proteomes" id="UP000233524"/>
    </source>
</evidence>
<name>A0A2N3N028_9PEZI</name>
<protein>
    <recommendedName>
        <fullName evidence="11">Cytochrome P450</fullName>
    </recommendedName>
</protein>